<organism evidence="3 4">
    <name type="scientific">Nannocystis bainbridge</name>
    <dbReference type="NCBI Taxonomy" id="2995303"/>
    <lineage>
        <taxon>Bacteria</taxon>
        <taxon>Pseudomonadati</taxon>
        <taxon>Myxococcota</taxon>
        <taxon>Polyangia</taxon>
        <taxon>Nannocystales</taxon>
        <taxon>Nannocystaceae</taxon>
        <taxon>Nannocystis</taxon>
    </lineage>
</organism>
<feature type="compositionally biased region" description="Pro residues" evidence="1">
    <location>
        <begin position="302"/>
        <end position="311"/>
    </location>
</feature>
<feature type="region of interest" description="Disordered" evidence="1">
    <location>
        <begin position="37"/>
        <end position="115"/>
    </location>
</feature>
<proteinExistence type="predicted"/>
<evidence type="ECO:0008006" key="5">
    <source>
        <dbReference type="Google" id="ProtNLM"/>
    </source>
</evidence>
<evidence type="ECO:0000256" key="1">
    <source>
        <dbReference type="SAM" id="MobiDB-lite"/>
    </source>
</evidence>
<feature type="chain" id="PRO_5047452005" description="Outer membrane beta-barrel protein" evidence="2">
    <location>
        <begin position="22"/>
        <end position="396"/>
    </location>
</feature>
<gene>
    <name evidence="3" type="ORF">POL25_16720</name>
</gene>
<dbReference type="EMBL" id="JAQNDL010000001">
    <property type="protein sequence ID" value="MDC0718554.1"/>
    <property type="molecule type" value="Genomic_DNA"/>
</dbReference>
<dbReference type="Proteomes" id="UP001221686">
    <property type="component" value="Unassembled WGS sequence"/>
</dbReference>
<evidence type="ECO:0000313" key="4">
    <source>
        <dbReference type="Proteomes" id="UP001221686"/>
    </source>
</evidence>
<sequence>MRRSALAVACLFALTPQLALANPYARASSLWAQAAATQPATATTTTTTTTTTQETTTTTQPAGDQWQPTSSKAPKSTDLEEPAQPEPPPEVKPEPTPEPEPPPPEPEKPKWTRHGFGIRGGISIIPTWAVRGYVQSLTNSLCRGDSIPGGKFGAGLTRVDGCNFYIGGEYIYRFSKNFDIVPAVAYHRLKAPDGLWLDDSERDANGNPNLGAADYTQVNFSFVALQVDFIGRGTVVETPDFAFQLGGGGGIGLGIITGKGLWQTPLGNPPGGTTDGTPQASCNSVSDYSDFTKCTPHWAPDPDNPGAPPPAQGSLALDQNSANPGRFAKCTKDGCNEADLNVLGREKGVNLPVIPIVNLLVTARFLIKDTFGINLTGGWNTGFYFGGSLQYFFGSR</sequence>
<reference evidence="3 4" key="1">
    <citation type="submission" date="2022-11" db="EMBL/GenBank/DDBJ databases">
        <title>Minimal conservation of predation-associated metabolite biosynthetic gene clusters underscores biosynthetic potential of Myxococcota including descriptions for ten novel species: Archangium lansinium sp. nov., Myxococcus landrumus sp. nov., Nannocystis bai.</title>
        <authorList>
            <person name="Ahearne A."/>
            <person name="Stevens C."/>
            <person name="Dowd S."/>
        </authorList>
    </citation>
    <scope>NUCLEOTIDE SEQUENCE [LARGE SCALE GENOMIC DNA]</scope>
    <source>
        <strain evidence="3 4">BB15-2</strain>
    </source>
</reference>
<evidence type="ECO:0000313" key="3">
    <source>
        <dbReference type="EMBL" id="MDC0718554.1"/>
    </source>
</evidence>
<evidence type="ECO:0000256" key="2">
    <source>
        <dbReference type="SAM" id="SignalP"/>
    </source>
</evidence>
<feature type="region of interest" description="Disordered" evidence="1">
    <location>
        <begin position="295"/>
        <end position="318"/>
    </location>
</feature>
<accession>A0ABT5DZR5</accession>
<protein>
    <recommendedName>
        <fullName evidence="5">Outer membrane beta-barrel protein</fullName>
    </recommendedName>
</protein>
<feature type="compositionally biased region" description="Low complexity" evidence="1">
    <location>
        <begin position="37"/>
        <end position="62"/>
    </location>
</feature>
<feature type="signal peptide" evidence="2">
    <location>
        <begin position="1"/>
        <end position="21"/>
    </location>
</feature>
<name>A0ABT5DZR5_9BACT</name>
<comment type="caution">
    <text evidence="3">The sequence shown here is derived from an EMBL/GenBank/DDBJ whole genome shotgun (WGS) entry which is preliminary data.</text>
</comment>
<keyword evidence="4" id="KW-1185">Reference proteome</keyword>
<keyword evidence="2" id="KW-0732">Signal</keyword>